<reference evidence="4 5" key="1">
    <citation type="submission" date="2019-03" db="EMBL/GenBank/DDBJ databases">
        <authorList>
            <person name="Gaulin E."/>
            <person name="Dumas B."/>
        </authorList>
    </citation>
    <scope>NUCLEOTIDE SEQUENCE [LARGE SCALE GENOMIC DNA]</scope>
    <source>
        <strain evidence="4">CBS 568.67</strain>
    </source>
</reference>
<dbReference type="CDD" id="cd00136">
    <property type="entry name" value="PDZ_canonical"/>
    <property type="match status" value="1"/>
</dbReference>
<dbReference type="InterPro" id="IPR036034">
    <property type="entry name" value="PDZ_sf"/>
</dbReference>
<keyword evidence="5" id="KW-1185">Reference proteome</keyword>
<gene>
    <name evidence="4" type="primary">Aste57867_9364</name>
    <name evidence="3" type="ORF">As57867_009328</name>
    <name evidence="4" type="ORF">ASTE57867_9364</name>
</gene>
<evidence type="ECO:0000313" key="4">
    <source>
        <dbReference type="EMBL" id="VFT86245.1"/>
    </source>
</evidence>
<dbReference type="AlphaFoldDB" id="A0A485KML8"/>
<dbReference type="Proteomes" id="UP000332933">
    <property type="component" value="Unassembled WGS sequence"/>
</dbReference>
<name>A0A485KML8_9STRA</name>
<dbReference type="OrthoDB" id="10676344at2759"/>
<proteinExistence type="predicted"/>
<dbReference type="SMART" id="SM00228">
    <property type="entry name" value="PDZ"/>
    <property type="match status" value="2"/>
</dbReference>
<feature type="compositionally biased region" description="Polar residues" evidence="1">
    <location>
        <begin position="132"/>
        <end position="163"/>
    </location>
</feature>
<dbReference type="PROSITE" id="PS50106">
    <property type="entry name" value="PDZ"/>
    <property type="match status" value="2"/>
</dbReference>
<sequence>MAACAADNVDQALPPAKRAKKNDECSHDDACGVVWVMLENELWWPAVLSEPKVPEGAASKSQGAYLFAKHAFVEITLETPWKGPNHAACLHAQPTLAFALTTEVEAFVKALTEAEWQEFCRTFRRFNPPSSPTNASAATRTDNDATENASTDSTNDPAATTPLSRMHTHMQSIREHWEAYLDDRNPIALAGVADTLKATLESLSCTVDVLAKQPALTTHLPVSFIPLYRAVGMAIACAILVGILDDATVQSSKPTTATTTEDLLHVDACLEVLMWLLHGLLLPPPVLFTATSTRIGALATRATQGLSSTMLYAWARAKLIALENKMPSPAEALRLLRTYGAAHARLLHRLVPLAAAHADAVAAFHVPWPVKVLDDDATTTYLTTEFGAGPLGLTMFKTATDDGHIRVSEIAGQAAEQGLVRVGDIVAAVNRKSVRNLSCDVMRAMLNASPRPVRMTFLRLPSPPPPDADNSPVLVSALNLPPPTVVVAESTTSSFIRPVKAPLPGEEFVVPFWEGPLGLRLTGVNKEIHIREIVAGSQASLKPHIRVGDLLEEVNHAPVAGRMDIVEAAVRATERPIFLSFRRPMHPPPKPRS</sequence>
<dbReference type="EMBL" id="CAADRA010005159">
    <property type="protein sequence ID" value="VFT86245.1"/>
    <property type="molecule type" value="Genomic_DNA"/>
</dbReference>
<evidence type="ECO:0000259" key="2">
    <source>
        <dbReference type="PROSITE" id="PS50106"/>
    </source>
</evidence>
<dbReference type="InterPro" id="IPR001478">
    <property type="entry name" value="PDZ"/>
</dbReference>
<dbReference type="EMBL" id="VJMH01005138">
    <property type="protein sequence ID" value="KAF0700085.1"/>
    <property type="molecule type" value="Genomic_DNA"/>
</dbReference>
<feature type="domain" description="PDZ" evidence="2">
    <location>
        <begin position="514"/>
        <end position="585"/>
    </location>
</feature>
<evidence type="ECO:0000256" key="1">
    <source>
        <dbReference type="SAM" id="MobiDB-lite"/>
    </source>
</evidence>
<feature type="domain" description="PDZ" evidence="2">
    <location>
        <begin position="389"/>
        <end position="461"/>
    </location>
</feature>
<organism evidence="4 5">
    <name type="scientific">Aphanomyces stellatus</name>
    <dbReference type="NCBI Taxonomy" id="120398"/>
    <lineage>
        <taxon>Eukaryota</taxon>
        <taxon>Sar</taxon>
        <taxon>Stramenopiles</taxon>
        <taxon>Oomycota</taxon>
        <taxon>Saprolegniomycetes</taxon>
        <taxon>Saprolegniales</taxon>
        <taxon>Verrucalvaceae</taxon>
        <taxon>Aphanomyces</taxon>
    </lineage>
</organism>
<dbReference type="Gene3D" id="2.30.42.10">
    <property type="match status" value="2"/>
</dbReference>
<accession>A0A485KML8</accession>
<protein>
    <submittedName>
        <fullName evidence="4">Aste57867_9364 protein</fullName>
    </submittedName>
</protein>
<dbReference type="SUPFAM" id="SSF50156">
    <property type="entry name" value="PDZ domain-like"/>
    <property type="match status" value="2"/>
</dbReference>
<evidence type="ECO:0000313" key="5">
    <source>
        <dbReference type="Proteomes" id="UP000332933"/>
    </source>
</evidence>
<feature type="region of interest" description="Disordered" evidence="1">
    <location>
        <begin position="130"/>
        <end position="167"/>
    </location>
</feature>
<evidence type="ECO:0000313" key="3">
    <source>
        <dbReference type="EMBL" id="KAF0700085.1"/>
    </source>
</evidence>
<reference evidence="3" key="2">
    <citation type="submission" date="2019-06" db="EMBL/GenBank/DDBJ databases">
        <title>Genomics analysis of Aphanomyces spp. identifies a new class of oomycete effector associated with host adaptation.</title>
        <authorList>
            <person name="Gaulin E."/>
        </authorList>
    </citation>
    <scope>NUCLEOTIDE SEQUENCE</scope>
    <source>
        <strain evidence="3">CBS 578.67</strain>
    </source>
</reference>